<name>A0A284R7V0_ARMOS</name>
<dbReference type="OrthoDB" id="3268221at2759"/>
<evidence type="ECO:0000313" key="3">
    <source>
        <dbReference type="Proteomes" id="UP000219338"/>
    </source>
</evidence>
<evidence type="ECO:0000313" key="2">
    <source>
        <dbReference type="EMBL" id="SJL04802.1"/>
    </source>
</evidence>
<organism evidence="2 3">
    <name type="scientific">Armillaria ostoyae</name>
    <name type="common">Armillaria root rot fungus</name>
    <dbReference type="NCBI Taxonomy" id="47428"/>
    <lineage>
        <taxon>Eukaryota</taxon>
        <taxon>Fungi</taxon>
        <taxon>Dikarya</taxon>
        <taxon>Basidiomycota</taxon>
        <taxon>Agaricomycotina</taxon>
        <taxon>Agaricomycetes</taxon>
        <taxon>Agaricomycetidae</taxon>
        <taxon>Agaricales</taxon>
        <taxon>Marasmiineae</taxon>
        <taxon>Physalacriaceae</taxon>
        <taxon>Armillaria</taxon>
    </lineage>
</organism>
<dbReference type="STRING" id="47428.A0A284R7V0"/>
<evidence type="ECO:0000256" key="1">
    <source>
        <dbReference type="SAM" id="MobiDB-lite"/>
    </source>
</evidence>
<reference evidence="3" key="1">
    <citation type="journal article" date="2017" name="Nat. Ecol. Evol.">
        <title>Genome expansion and lineage-specific genetic innovations in the forest pathogenic fungi Armillaria.</title>
        <authorList>
            <person name="Sipos G."/>
            <person name="Prasanna A.N."/>
            <person name="Walter M.C."/>
            <person name="O'Connor E."/>
            <person name="Balint B."/>
            <person name="Krizsan K."/>
            <person name="Kiss B."/>
            <person name="Hess J."/>
            <person name="Varga T."/>
            <person name="Slot J."/>
            <person name="Riley R."/>
            <person name="Boka B."/>
            <person name="Rigling D."/>
            <person name="Barry K."/>
            <person name="Lee J."/>
            <person name="Mihaltcheva S."/>
            <person name="LaButti K."/>
            <person name="Lipzen A."/>
            <person name="Waldron R."/>
            <person name="Moloney N.M."/>
            <person name="Sperisen C."/>
            <person name="Kredics L."/>
            <person name="Vagvoelgyi C."/>
            <person name="Patrignani A."/>
            <person name="Fitzpatrick D."/>
            <person name="Nagy I."/>
            <person name="Doyle S."/>
            <person name="Anderson J.B."/>
            <person name="Grigoriev I.V."/>
            <person name="Gueldener U."/>
            <person name="Muensterkoetter M."/>
            <person name="Nagy L.G."/>
        </authorList>
    </citation>
    <scope>NUCLEOTIDE SEQUENCE [LARGE SCALE GENOMIC DNA]</scope>
    <source>
        <strain evidence="3">C18/9</strain>
    </source>
</reference>
<keyword evidence="3" id="KW-1185">Reference proteome</keyword>
<dbReference type="Proteomes" id="UP000219338">
    <property type="component" value="Unassembled WGS sequence"/>
</dbReference>
<dbReference type="EMBL" id="FUEG01000005">
    <property type="protein sequence ID" value="SJL04802.1"/>
    <property type="molecule type" value="Genomic_DNA"/>
</dbReference>
<protein>
    <submittedName>
        <fullName evidence="2">Uncharacterized protein</fullName>
    </submittedName>
</protein>
<sequence length="156" mass="17601">MPTVPESILDSEPGHTAEEWQRSTSTVQQESLHIPLSHAQSNGSFHQPTVLQTPQQLSASSSRETLSPNDNQLFRSANGSTHSIYIEVEPPKEDLTIRDASQALAFQRTITRSTFTTQSRPQSTSDRSNSHALGFCVQNIRLPHYRQNPEYRPLYR</sequence>
<feature type="compositionally biased region" description="Polar residues" evidence="1">
    <location>
        <begin position="38"/>
        <end position="81"/>
    </location>
</feature>
<feature type="region of interest" description="Disordered" evidence="1">
    <location>
        <begin position="1"/>
        <end position="81"/>
    </location>
</feature>
<gene>
    <name evidence="2" type="ORF">ARMOST_08173</name>
</gene>
<feature type="compositionally biased region" description="Basic and acidic residues" evidence="1">
    <location>
        <begin position="12"/>
        <end position="21"/>
    </location>
</feature>
<dbReference type="AlphaFoldDB" id="A0A284R7V0"/>
<feature type="compositionally biased region" description="Polar residues" evidence="1">
    <location>
        <begin position="22"/>
        <end position="31"/>
    </location>
</feature>
<accession>A0A284R7V0</accession>
<proteinExistence type="predicted"/>